<keyword evidence="8" id="KW-1185">Reference proteome</keyword>
<feature type="transmembrane region" description="Helical" evidence="6">
    <location>
        <begin position="76"/>
        <end position="103"/>
    </location>
</feature>
<protein>
    <submittedName>
        <fullName evidence="7">Oligosaccharide flippase family protein</fullName>
    </submittedName>
</protein>
<name>A0A5B8UIZ4_9BACT</name>
<evidence type="ECO:0000256" key="1">
    <source>
        <dbReference type="ARBA" id="ARBA00004651"/>
    </source>
</evidence>
<keyword evidence="4 6" id="KW-1133">Transmembrane helix</keyword>
<feature type="transmembrane region" description="Helical" evidence="6">
    <location>
        <begin position="330"/>
        <end position="347"/>
    </location>
</feature>
<keyword evidence="3 6" id="KW-0812">Transmembrane</keyword>
<sequence length="472" mass="52749">MKQSFRANLSANTVQLCINQAFSLAVFYFLSKGLSKADFGELNWTLAIFLTAFALLSFGLDQIIIKKIAAGEDRPVLLSLHFFHAAVAGLLFYAALFILLILFPSFFSHHQALLLVGAGKLLLFFSTPFKALAAGAERFRTMLYMSVSATLIKSLCIGVLFFENKISLALAVPVFVLADASELVAGFLLTRKILKTPFASFPRWKAYRNFIKDAFPQLGVVLFSSALARVDWILIGFFLPAFKLAEYSFAYKAFEAASLPLLVIAPLLLPYFTRLVKEGRNLGQNESVQLLLRAEMVIACLAALCLNVVWNPLIDSITGGKYGSVNIRTVFILSMTLPVLYLNNFLWTVHFAHGNMKLIFRSFVLSFFVNVAGNLLLIPLYQNEGAALSYLLSVSVQTIFYLSYQKEEKIIGWPSLLFCSLCALCSGMLYKYSSLQAVWMLPLCVALYLFLLLCTVQLRRADWQTFKQVLKA</sequence>
<feature type="transmembrane region" description="Helical" evidence="6">
    <location>
        <begin position="168"/>
        <end position="189"/>
    </location>
</feature>
<feature type="transmembrane region" description="Helical" evidence="6">
    <location>
        <begin position="411"/>
        <end position="430"/>
    </location>
</feature>
<dbReference type="Pfam" id="PF01943">
    <property type="entry name" value="Polysacc_synt"/>
    <property type="match status" value="1"/>
</dbReference>
<dbReference type="AlphaFoldDB" id="A0A5B8UIZ4"/>
<evidence type="ECO:0000313" key="7">
    <source>
        <dbReference type="EMBL" id="QEC56671.1"/>
    </source>
</evidence>
<feature type="transmembrane region" description="Helical" evidence="6">
    <location>
        <begin position="12"/>
        <end position="30"/>
    </location>
</feature>
<feature type="transmembrane region" description="Helical" evidence="6">
    <location>
        <begin position="42"/>
        <end position="64"/>
    </location>
</feature>
<accession>A0A5B8UIZ4</accession>
<dbReference type="Proteomes" id="UP000321204">
    <property type="component" value="Chromosome"/>
</dbReference>
<feature type="transmembrane region" description="Helical" evidence="6">
    <location>
        <begin position="359"/>
        <end position="381"/>
    </location>
</feature>
<evidence type="ECO:0000256" key="5">
    <source>
        <dbReference type="ARBA" id="ARBA00023136"/>
    </source>
</evidence>
<dbReference type="InterPro" id="IPR002797">
    <property type="entry name" value="Polysacc_synth"/>
</dbReference>
<keyword evidence="5 6" id="KW-0472">Membrane</keyword>
<dbReference type="InterPro" id="IPR050833">
    <property type="entry name" value="Poly_Biosynth_Transport"/>
</dbReference>
<gene>
    <name evidence="7" type="ORF">FSB75_12450</name>
</gene>
<dbReference type="PANTHER" id="PTHR30250">
    <property type="entry name" value="PST FAMILY PREDICTED COLANIC ACID TRANSPORTER"/>
    <property type="match status" value="1"/>
</dbReference>
<feature type="transmembrane region" description="Helical" evidence="6">
    <location>
        <begin position="387"/>
        <end position="404"/>
    </location>
</feature>
<comment type="subcellular location">
    <subcellularLocation>
        <location evidence="1">Cell membrane</location>
        <topology evidence="1">Multi-pass membrane protein</topology>
    </subcellularLocation>
</comment>
<reference evidence="7 8" key="1">
    <citation type="journal article" date="2015" name="Int. J. Syst. Evol. Microbiol.">
        <title>Flavisolibacter ginsenosidimutans sp. nov., with ginsenoside-converting activity isolated from soil used for cultivating ginseng.</title>
        <authorList>
            <person name="Zhao Y."/>
            <person name="Liu Q."/>
            <person name="Kang M.S."/>
            <person name="Jin F."/>
            <person name="Yu H."/>
            <person name="Im W.T."/>
        </authorList>
    </citation>
    <scope>NUCLEOTIDE SEQUENCE [LARGE SCALE GENOMIC DNA]</scope>
    <source>
        <strain evidence="7 8">Gsoil 636</strain>
    </source>
</reference>
<feature type="transmembrane region" description="Helical" evidence="6">
    <location>
        <begin position="436"/>
        <end position="458"/>
    </location>
</feature>
<evidence type="ECO:0000256" key="6">
    <source>
        <dbReference type="SAM" id="Phobius"/>
    </source>
</evidence>
<evidence type="ECO:0000256" key="2">
    <source>
        <dbReference type="ARBA" id="ARBA00022475"/>
    </source>
</evidence>
<feature type="transmembrane region" description="Helical" evidence="6">
    <location>
        <begin position="109"/>
        <end position="129"/>
    </location>
</feature>
<feature type="transmembrane region" description="Helical" evidence="6">
    <location>
        <begin position="290"/>
        <end position="310"/>
    </location>
</feature>
<dbReference type="KEGG" id="fgg:FSB75_12450"/>
<dbReference type="EMBL" id="CP042433">
    <property type="protein sequence ID" value="QEC56671.1"/>
    <property type="molecule type" value="Genomic_DNA"/>
</dbReference>
<feature type="transmembrane region" description="Helical" evidence="6">
    <location>
        <begin position="249"/>
        <end position="269"/>
    </location>
</feature>
<keyword evidence="2" id="KW-1003">Cell membrane</keyword>
<feature type="transmembrane region" description="Helical" evidence="6">
    <location>
        <begin position="210"/>
        <end position="229"/>
    </location>
</feature>
<organism evidence="7 8">
    <name type="scientific">Flavisolibacter ginsenosidimutans</name>
    <dbReference type="NCBI Taxonomy" id="661481"/>
    <lineage>
        <taxon>Bacteria</taxon>
        <taxon>Pseudomonadati</taxon>
        <taxon>Bacteroidota</taxon>
        <taxon>Chitinophagia</taxon>
        <taxon>Chitinophagales</taxon>
        <taxon>Chitinophagaceae</taxon>
        <taxon>Flavisolibacter</taxon>
    </lineage>
</organism>
<dbReference type="OrthoDB" id="661127at2"/>
<feature type="transmembrane region" description="Helical" evidence="6">
    <location>
        <begin position="141"/>
        <end position="162"/>
    </location>
</feature>
<evidence type="ECO:0000256" key="3">
    <source>
        <dbReference type="ARBA" id="ARBA00022692"/>
    </source>
</evidence>
<proteinExistence type="predicted"/>
<evidence type="ECO:0000313" key="8">
    <source>
        <dbReference type="Proteomes" id="UP000321204"/>
    </source>
</evidence>
<dbReference type="GO" id="GO:0005886">
    <property type="term" value="C:plasma membrane"/>
    <property type="evidence" value="ECO:0007669"/>
    <property type="project" value="UniProtKB-SubCell"/>
</dbReference>
<dbReference type="PANTHER" id="PTHR30250:SF11">
    <property type="entry name" value="O-ANTIGEN TRANSPORTER-RELATED"/>
    <property type="match status" value="1"/>
</dbReference>
<evidence type="ECO:0000256" key="4">
    <source>
        <dbReference type="ARBA" id="ARBA00022989"/>
    </source>
</evidence>
<dbReference type="RefSeq" id="WP_146787865.1">
    <property type="nucleotide sequence ID" value="NZ_BAABIO010000003.1"/>
</dbReference>